<dbReference type="AlphaFoldDB" id="A0A9D5CLQ8"/>
<accession>A0A9D5CLQ8</accession>
<organism evidence="4 5">
    <name type="scientific">Dioscorea zingiberensis</name>
    <dbReference type="NCBI Taxonomy" id="325984"/>
    <lineage>
        <taxon>Eukaryota</taxon>
        <taxon>Viridiplantae</taxon>
        <taxon>Streptophyta</taxon>
        <taxon>Embryophyta</taxon>
        <taxon>Tracheophyta</taxon>
        <taxon>Spermatophyta</taxon>
        <taxon>Magnoliopsida</taxon>
        <taxon>Liliopsida</taxon>
        <taxon>Dioscoreales</taxon>
        <taxon>Dioscoreaceae</taxon>
        <taxon>Dioscorea</taxon>
    </lineage>
</organism>
<evidence type="ECO:0000313" key="5">
    <source>
        <dbReference type="Proteomes" id="UP001085076"/>
    </source>
</evidence>
<reference evidence="4" key="2">
    <citation type="journal article" date="2022" name="Hortic Res">
        <title>The genome of Dioscorea zingiberensis sheds light on the biosynthesis, origin and evolution of the medicinally important diosgenin saponins.</title>
        <authorList>
            <person name="Li Y."/>
            <person name="Tan C."/>
            <person name="Li Z."/>
            <person name="Guo J."/>
            <person name="Li S."/>
            <person name="Chen X."/>
            <person name="Wang C."/>
            <person name="Dai X."/>
            <person name="Yang H."/>
            <person name="Song W."/>
            <person name="Hou L."/>
            <person name="Xu J."/>
            <person name="Tong Z."/>
            <person name="Xu A."/>
            <person name="Yuan X."/>
            <person name="Wang W."/>
            <person name="Yang Q."/>
            <person name="Chen L."/>
            <person name="Sun Z."/>
            <person name="Wang K."/>
            <person name="Pan B."/>
            <person name="Chen J."/>
            <person name="Bao Y."/>
            <person name="Liu F."/>
            <person name="Qi X."/>
            <person name="Gang D.R."/>
            <person name="Wen J."/>
            <person name="Li J."/>
        </authorList>
    </citation>
    <scope>NUCLEOTIDE SEQUENCE</scope>
    <source>
        <strain evidence="4">Dzin_1.0</strain>
    </source>
</reference>
<feature type="coiled-coil region" evidence="2">
    <location>
        <begin position="220"/>
        <end position="280"/>
    </location>
</feature>
<dbReference type="Proteomes" id="UP001085076">
    <property type="component" value="Miscellaneous, Linkage group lg04"/>
</dbReference>
<name>A0A9D5CLQ8_9LILI</name>
<dbReference type="GO" id="GO:0055028">
    <property type="term" value="C:cortical microtubule"/>
    <property type="evidence" value="ECO:0007669"/>
    <property type="project" value="TreeGrafter"/>
</dbReference>
<dbReference type="PANTHER" id="PTHR31342:SF41">
    <property type="entry name" value="OS08G0129600 PROTEIN"/>
    <property type="match status" value="1"/>
</dbReference>
<dbReference type="InterPro" id="IPR040265">
    <property type="entry name" value="CHUP1/IPGA1-like"/>
</dbReference>
<proteinExistence type="predicted"/>
<feature type="compositionally biased region" description="Basic and acidic residues" evidence="3">
    <location>
        <begin position="1"/>
        <end position="11"/>
    </location>
</feature>
<feature type="region of interest" description="Disordered" evidence="3">
    <location>
        <begin position="477"/>
        <end position="514"/>
    </location>
</feature>
<dbReference type="SUPFAM" id="SSF101447">
    <property type="entry name" value="Formin homology 2 domain (FH2 domain)"/>
    <property type="match status" value="1"/>
</dbReference>
<feature type="region of interest" description="Disordered" evidence="3">
    <location>
        <begin position="1"/>
        <end position="38"/>
    </location>
</feature>
<evidence type="ECO:0000256" key="2">
    <source>
        <dbReference type="SAM" id="Coils"/>
    </source>
</evidence>
<protein>
    <recommendedName>
        <fullName evidence="6">Protein CHUP1, chloroplastic-like</fullName>
    </recommendedName>
</protein>
<evidence type="ECO:0000313" key="4">
    <source>
        <dbReference type="EMBL" id="KAJ0975793.1"/>
    </source>
</evidence>
<dbReference type="OrthoDB" id="754037at2759"/>
<evidence type="ECO:0000256" key="1">
    <source>
        <dbReference type="ARBA" id="ARBA00023054"/>
    </source>
</evidence>
<dbReference type="GO" id="GO:0072699">
    <property type="term" value="P:protein localization to cortical microtubule cytoskeleton"/>
    <property type="evidence" value="ECO:0007669"/>
    <property type="project" value="TreeGrafter"/>
</dbReference>
<dbReference type="PANTHER" id="PTHR31342">
    <property type="entry name" value="PROTEIN CHUP1, CHLOROPLASTIC"/>
    <property type="match status" value="1"/>
</dbReference>
<feature type="coiled-coil region" evidence="2">
    <location>
        <begin position="116"/>
        <end position="194"/>
    </location>
</feature>
<evidence type="ECO:0008006" key="6">
    <source>
        <dbReference type="Google" id="ProtNLM"/>
    </source>
</evidence>
<keyword evidence="1 2" id="KW-0175">Coiled coil</keyword>
<reference evidence="4" key="1">
    <citation type="submission" date="2021-03" db="EMBL/GenBank/DDBJ databases">
        <authorList>
            <person name="Li Z."/>
            <person name="Yang C."/>
        </authorList>
    </citation>
    <scope>NUCLEOTIDE SEQUENCE</scope>
    <source>
        <strain evidence="4">Dzin_1.0</strain>
        <tissue evidence="4">Leaf</tissue>
    </source>
</reference>
<keyword evidence="5" id="KW-1185">Reference proteome</keyword>
<dbReference type="EMBL" id="JAGGNH010000004">
    <property type="protein sequence ID" value="KAJ0975793.1"/>
    <property type="molecule type" value="Genomic_DNA"/>
</dbReference>
<sequence length="793" mass="89736">MREGISNDNRAKACKFPDQNQHMRGNGKSLKSKSNSSWGSQIVKGFSMDKKTKQQLSVVNKNPPSPCSDVSSENNQFLSQHSRVKRSLISDFPCSVNVSQVHPHVMDCHRLMSPSSRDLFLELDHLRNTLREYKERELVLRAELTEYKENTRLLQLKQELEVKKSEVENLNCKIGSLETEKANLLEQLASLSSMFERRQNQTSDLSTERGTSSHGESMEVLELRRLNKELQLQKRNLAIRLSSAESQLVALAKVAESDIVAKVEAEALVLRHTNENLSKQVEGLQMSRLNEVEELAYLRWVNSCLRQELCNSDKQSKQGVDLGENLSNECRSCDVADISKDEHNLRSSSCQSFSTETHSAKKASPLKKISKWPENGVDCQSFECQLLEGSPRRRHSISGPKGCLEDLTLNKRRQSDAFLCPQGVESEASSNGDCHVIKDTHQILAQKYDLGAGQSLRFYASKPEPCKAATLDIEKRALRIPNPPPRPTVSASDVAKTNVPATVPPPPPPPPPPPKFLTRSTGVMQRAPQVAELYHSLMKRDSRKESSGGAVYDLPNAANVRSSMIGEIENRSSHLLAIKADVETQGDFVKSLIKEVNNAAYRDIEDVVAFVKWLDDELCFLVDERAVLKHFDWPEKKADTLREAAFGYRDLKRLESEVCNYEDDPRLPCDVAFKKMVSMSDKVERSIYNLLRTRDVMMRHCKEFQIPTDWLLETGIISKIKFGSVKLAKQYMKRVAMELQNMGANDKDPALEYMLLQGVRFAFRIHQFAGGFDAETMRAFEELRDLARVRHKD</sequence>
<comment type="caution">
    <text evidence="4">The sequence shown here is derived from an EMBL/GenBank/DDBJ whole genome shotgun (WGS) entry which is preliminary data.</text>
</comment>
<feature type="compositionally biased region" description="Pro residues" evidence="3">
    <location>
        <begin position="502"/>
        <end position="514"/>
    </location>
</feature>
<feature type="compositionally biased region" description="Low complexity" evidence="3">
    <location>
        <begin position="26"/>
        <end position="38"/>
    </location>
</feature>
<evidence type="ECO:0000256" key="3">
    <source>
        <dbReference type="SAM" id="MobiDB-lite"/>
    </source>
</evidence>
<gene>
    <name evidence="4" type="ORF">J5N97_017758</name>
</gene>